<proteinExistence type="predicted"/>
<evidence type="ECO:0000313" key="2">
    <source>
        <dbReference type="EMBL" id="GII32357.1"/>
    </source>
</evidence>
<organism evidence="2 3">
    <name type="scientific">Planotetraspora mira</name>
    <dbReference type="NCBI Taxonomy" id="58121"/>
    <lineage>
        <taxon>Bacteria</taxon>
        <taxon>Bacillati</taxon>
        <taxon>Actinomycetota</taxon>
        <taxon>Actinomycetes</taxon>
        <taxon>Streptosporangiales</taxon>
        <taxon>Streptosporangiaceae</taxon>
        <taxon>Planotetraspora</taxon>
    </lineage>
</organism>
<gene>
    <name evidence="2" type="ORF">Pmi06nite_57990</name>
</gene>
<evidence type="ECO:0000313" key="3">
    <source>
        <dbReference type="Proteomes" id="UP000650628"/>
    </source>
</evidence>
<dbReference type="RefSeq" id="WP_203956248.1">
    <property type="nucleotide sequence ID" value="NZ_BOOO01000034.1"/>
</dbReference>
<keyword evidence="3" id="KW-1185">Reference proteome</keyword>
<sequence length="137" mass="15228">MFKLSTIMGVLAAGATLTGGAFILGTATGAGASVVMGGVPAPAPVSVSRPTCHKTVCFREERHHNRNHNWNHNRQRQHERQHQHQRQYLLRDFSLIITPFQKSDNQAFPQQKQDTDSKAKAESYPTPYPTVTVKPVP</sequence>
<dbReference type="AlphaFoldDB" id="A0A8J3TUE3"/>
<name>A0A8J3TUE3_9ACTN</name>
<evidence type="ECO:0000256" key="1">
    <source>
        <dbReference type="SAM" id="MobiDB-lite"/>
    </source>
</evidence>
<protein>
    <submittedName>
        <fullName evidence="2">Uncharacterized protein</fullName>
    </submittedName>
</protein>
<accession>A0A8J3TUE3</accession>
<feature type="compositionally biased region" description="Polar residues" evidence="1">
    <location>
        <begin position="102"/>
        <end position="112"/>
    </location>
</feature>
<feature type="region of interest" description="Disordered" evidence="1">
    <location>
        <begin position="102"/>
        <end position="137"/>
    </location>
</feature>
<reference evidence="2 3" key="1">
    <citation type="submission" date="2021-01" db="EMBL/GenBank/DDBJ databases">
        <title>Whole genome shotgun sequence of Planotetraspora mira NBRC 15435.</title>
        <authorList>
            <person name="Komaki H."/>
            <person name="Tamura T."/>
        </authorList>
    </citation>
    <scope>NUCLEOTIDE SEQUENCE [LARGE SCALE GENOMIC DNA]</scope>
    <source>
        <strain evidence="2 3">NBRC 15435</strain>
    </source>
</reference>
<dbReference type="EMBL" id="BOOO01000034">
    <property type="protein sequence ID" value="GII32357.1"/>
    <property type="molecule type" value="Genomic_DNA"/>
</dbReference>
<dbReference type="Proteomes" id="UP000650628">
    <property type="component" value="Unassembled WGS sequence"/>
</dbReference>
<comment type="caution">
    <text evidence="2">The sequence shown here is derived from an EMBL/GenBank/DDBJ whole genome shotgun (WGS) entry which is preliminary data.</text>
</comment>